<dbReference type="InterPro" id="IPR012128">
    <property type="entry name" value="Phycobilisome_asu/bsu"/>
</dbReference>
<evidence type="ECO:0000256" key="12">
    <source>
        <dbReference type="PIRSR" id="PIRSR000081-1"/>
    </source>
</evidence>
<evidence type="ECO:0000256" key="4">
    <source>
        <dbReference type="ARBA" id="ARBA00022531"/>
    </source>
</evidence>
<comment type="similarity">
    <text evidence="2 14">Belongs to the phycobiliprotein family.</text>
</comment>
<protein>
    <submittedName>
        <fullName evidence="15">Allophycocyanin</fullName>
    </submittedName>
</protein>
<proteinExistence type="inferred from homology"/>
<organism evidence="15 16">
    <name type="scientific">Myxacorys almedinensis A</name>
    <dbReference type="NCBI Taxonomy" id="2690445"/>
    <lineage>
        <taxon>Bacteria</taxon>
        <taxon>Bacillati</taxon>
        <taxon>Cyanobacteriota</taxon>
        <taxon>Cyanophyceae</taxon>
        <taxon>Leptolyngbyales</taxon>
        <taxon>Leptolyngbyaceae</taxon>
        <taxon>Myxacorys</taxon>
        <taxon>Myxacorys almedinensis</taxon>
    </lineage>
</organism>
<evidence type="ECO:0000256" key="10">
    <source>
        <dbReference type="ARBA" id="ARBA00023136"/>
    </source>
</evidence>
<evidence type="ECO:0000313" key="16">
    <source>
        <dbReference type="Proteomes" id="UP000646053"/>
    </source>
</evidence>
<dbReference type="GO" id="GO:0030089">
    <property type="term" value="C:phycobilisome"/>
    <property type="evidence" value="ECO:0007669"/>
    <property type="project" value="UniProtKB-KW"/>
</dbReference>
<feature type="binding site" evidence="12">
    <location>
        <position position="81"/>
    </location>
    <ligand>
        <name>(2R,3E)-phycocyanobilin</name>
        <dbReference type="ChEBI" id="CHEBI:85275"/>
        <label>1</label>
    </ligand>
</feature>
<dbReference type="RefSeq" id="WP_162424649.1">
    <property type="nucleotide sequence ID" value="NZ_WVIE01000025.1"/>
</dbReference>
<keyword evidence="6 14" id="KW-0605">Phycobilisome</keyword>
<keyword evidence="11 14" id="KW-0089">Bile pigment</keyword>
<comment type="caution">
    <text evidence="15">The sequence shown here is derived from an EMBL/GenBank/DDBJ whole genome shotgun (WGS) entry which is preliminary data.</text>
</comment>
<keyword evidence="4 14" id="KW-0602">Photosynthesis</keyword>
<feature type="binding site" evidence="12">
    <location>
        <position position="71"/>
    </location>
    <ligand>
        <name>(2R,3E)-phycocyanobilin</name>
        <dbReference type="ChEBI" id="CHEBI:85275"/>
        <label>1</label>
    </ligand>
</feature>
<dbReference type="PANTHER" id="PTHR34011">
    <property type="entry name" value="PHYCOBILISOME 32.1 KDA LINKER POLYPEPTIDE, PHYCOCYANIN-ASSOCIATED, ROD 2-RELATED"/>
    <property type="match status" value="1"/>
</dbReference>
<sequence>MSVVSQVILQADDELRYPTSGELSGIKDFFTTGAQRTRIAAVLSENEKKIVEEASRKLWKKRPDFISPGGNAYGNRERALCLRDYGWYLRLVTYGVLSGTTDPIEKIGVIGAREMYNALGVPVPGMAEAIACLKEAASGLLNPSDASEAAPYFDFIIQAMS</sequence>
<evidence type="ECO:0000256" key="8">
    <source>
        <dbReference type="ARBA" id="ARBA00022991"/>
    </source>
</evidence>
<dbReference type="SUPFAM" id="SSF46458">
    <property type="entry name" value="Globin-like"/>
    <property type="match status" value="1"/>
</dbReference>
<evidence type="ECO:0000256" key="9">
    <source>
        <dbReference type="ARBA" id="ARBA00023078"/>
    </source>
</evidence>
<dbReference type="AlphaFoldDB" id="A0A8J7Z2E5"/>
<dbReference type="EMBL" id="WVIE01000025">
    <property type="protein sequence ID" value="NDJ19122.1"/>
    <property type="molecule type" value="Genomic_DNA"/>
</dbReference>
<comment type="subcellular location">
    <subcellularLocation>
        <location evidence="14">Cellular thylakoid membrane</location>
        <topology evidence="14">Peripheral membrane protein</topology>
        <orientation evidence="14">Cytoplasmic side</orientation>
    </subcellularLocation>
    <subcellularLocation>
        <location evidence="1">Membrane</location>
        <topology evidence="1">Peripheral membrane protein</topology>
    </subcellularLocation>
</comment>
<dbReference type="InterPro" id="IPR038719">
    <property type="entry name" value="Phycobilisome_asu/bsu_sf"/>
</dbReference>
<feature type="modified residue" description="N4-methylasparagine" evidence="13">
    <location>
        <position position="71"/>
    </location>
</feature>
<dbReference type="InterPro" id="IPR009050">
    <property type="entry name" value="Globin-like_sf"/>
</dbReference>
<keyword evidence="7 14" id="KW-0249">Electron transport</keyword>
<evidence type="ECO:0000256" key="11">
    <source>
        <dbReference type="ARBA" id="ARBA00023307"/>
    </source>
</evidence>
<dbReference type="GO" id="GO:0031676">
    <property type="term" value="C:plasma membrane-derived thylakoid membrane"/>
    <property type="evidence" value="ECO:0007669"/>
    <property type="project" value="UniProtKB-SubCell"/>
</dbReference>
<dbReference type="PANTHER" id="PTHR34011:SF2">
    <property type="entry name" value="ALLOPHYCOCYANIN ALPHA CHAIN"/>
    <property type="match status" value="1"/>
</dbReference>
<evidence type="ECO:0000256" key="1">
    <source>
        <dbReference type="ARBA" id="ARBA00004170"/>
    </source>
</evidence>
<reference evidence="15" key="1">
    <citation type="submission" date="2019-12" db="EMBL/GenBank/DDBJ databases">
        <title>High-Quality draft genome sequences of three cyanobacteria isolated from the limestone walls of the Old Cathedral of Coimbra.</title>
        <authorList>
            <person name="Tiago I."/>
            <person name="Soares F."/>
            <person name="Portugal A."/>
        </authorList>
    </citation>
    <scope>NUCLEOTIDE SEQUENCE</scope>
    <source>
        <strain evidence="15">A</strain>
    </source>
</reference>
<evidence type="ECO:0000256" key="7">
    <source>
        <dbReference type="ARBA" id="ARBA00022982"/>
    </source>
</evidence>
<evidence type="ECO:0000256" key="3">
    <source>
        <dbReference type="ARBA" id="ARBA00022448"/>
    </source>
</evidence>
<dbReference type="PIRSF" id="PIRSF000081">
    <property type="entry name" value="Phycocyanin"/>
    <property type="match status" value="1"/>
</dbReference>
<gene>
    <name evidence="15" type="ORF">GS601_17820</name>
</gene>
<evidence type="ECO:0000256" key="14">
    <source>
        <dbReference type="RuleBase" id="RU004438"/>
    </source>
</evidence>
<evidence type="ECO:0000256" key="5">
    <source>
        <dbReference type="ARBA" id="ARBA00022549"/>
    </source>
</evidence>
<feature type="binding site" evidence="12">
    <location>
        <position position="76"/>
    </location>
    <ligand>
        <name>(2R,3E)-phycocyanobilin</name>
        <dbReference type="ChEBI" id="CHEBI:85275"/>
        <label>1</label>
    </ligand>
</feature>
<name>A0A8J7Z2E5_9CYAN</name>
<keyword evidence="5" id="KW-0042">Antenna complex</keyword>
<dbReference type="GO" id="GO:0015979">
    <property type="term" value="P:photosynthesis"/>
    <property type="evidence" value="ECO:0007669"/>
    <property type="project" value="UniProtKB-KW"/>
</dbReference>
<dbReference type="Pfam" id="PF00502">
    <property type="entry name" value="Phycobilisome"/>
    <property type="match status" value="1"/>
</dbReference>
<dbReference type="CDD" id="cd12125">
    <property type="entry name" value="APC_alpha"/>
    <property type="match status" value="1"/>
</dbReference>
<keyword evidence="3 14" id="KW-0813">Transport</keyword>
<keyword evidence="8 14" id="KW-0157">Chromophore</keyword>
<accession>A0A8J7Z2E5</accession>
<dbReference type="Gene3D" id="1.10.490.20">
    <property type="entry name" value="Phycocyanins"/>
    <property type="match status" value="1"/>
</dbReference>
<evidence type="ECO:0000256" key="13">
    <source>
        <dbReference type="PIRSR" id="PIRSR000081-2"/>
    </source>
</evidence>
<evidence type="ECO:0000256" key="6">
    <source>
        <dbReference type="ARBA" id="ARBA00022738"/>
    </source>
</evidence>
<dbReference type="Proteomes" id="UP000646053">
    <property type="component" value="Unassembled WGS sequence"/>
</dbReference>
<keyword evidence="10 14" id="KW-0472">Membrane</keyword>
<evidence type="ECO:0000313" key="15">
    <source>
        <dbReference type="EMBL" id="NDJ19122.1"/>
    </source>
</evidence>
<keyword evidence="9 14" id="KW-0793">Thylakoid</keyword>
<evidence type="ECO:0000256" key="2">
    <source>
        <dbReference type="ARBA" id="ARBA00008182"/>
    </source>
</evidence>
<keyword evidence="16" id="KW-1185">Reference proteome</keyword>